<dbReference type="EMBL" id="KV878898">
    <property type="protein sequence ID" value="OJJ83856.1"/>
    <property type="molecule type" value="Genomic_DNA"/>
</dbReference>
<feature type="compositionally biased region" description="Basic and acidic residues" evidence="1">
    <location>
        <begin position="600"/>
        <end position="612"/>
    </location>
</feature>
<feature type="compositionally biased region" description="Polar residues" evidence="1">
    <location>
        <begin position="408"/>
        <end position="417"/>
    </location>
</feature>
<feature type="compositionally biased region" description="Pro residues" evidence="1">
    <location>
        <begin position="427"/>
        <end position="477"/>
    </location>
</feature>
<protein>
    <recommendedName>
        <fullName evidence="2">SWR1-complex protein 3 domain-containing protein</fullName>
    </recommendedName>
</protein>
<organism evidence="3 4">
    <name type="scientific">Aspergillus glaucus CBS 516.65</name>
    <dbReference type="NCBI Taxonomy" id="1160497"/>
    <lineage>
        <taxon>Eukaryota</taxon>
        <taxon>Fungi</taxon>
        <taxon>Dikarya</taxon>
        <taxon>Ascomycota</taxon>
        <taxon>Pezizomycotina</taxon>
        <taxon>Eurotiomycetes</taxon>
        <taxon>Eurotiomycetidae</taxon>
        <taxon>Eurotiales</taxon>
        <taxon>Aspergillaceae</taxon>
        <taxon>Aspergillus</taxon>
        <taxon>Aspergillus subgen. Aspergillus</taxon>
    </lineage>
</organism>
<evidence type="ECO:0000313" key="4">
    <source>
        <dbReference type="Proteomes" id="UP000184300"/>
    </source>
</evidence>
<feature type="compositionally biased region" description="Basic and acidic residues" evidence="1">
    <location>
        <begin position="653"/>
        <end position="663"/>
    </location>
</feature>
<feature type="compositionally biased region" description="Pro residues" evidence="1">
    <location>
        <begin position="162"/>
        <end position="172"/>
    </location>
</feature>
<dbReference type="InterPro" id="IPR037651">
    <property type="entry name" value="Swc3"/>
</dbReference>
<feature type="compositionally biased region" description="Pro residues" evidence="1">
    <location>
        <begin position="188"/>
        <end position="198"/>
    </location>
</feature>
<feature type="region of interest" description="Disordered" evidence="1">
    <location>
        <begin position="579"/>
        <end position="671"/>
    </location>
</feature>
<feature type="compositionally biased region" description="Low complexity" evidence="1">
    <location>
        <begin position="740"/>
        <end position="751"/>
    </location>
</feature>
<feature type="compositionally biased region" description="Polar residues" evidence="1">
    <location>
        <begin position="379"/>
        <end position="388"/>
    </location>
</feature>
<evidence type="ECO:0000259" key="2">
    <source>
        <dbReference type="Pfam" id="PF24707"/>
    </source>
</evidence>
<dbReference type="AlphaFoldDB" id="A0A1L9VIV1"/>
<name>A0A1L9VIV1_ASPGL</name>
<feature type="compositionally biased region" description="Basic and acidic residues" evidence="1">
    <location>
        <begin position="122"/>
        <end position="134"/>
    </location>
</feature>
<dbReference type="OrthoDB" id="5338195at2759"/>
<feature type="compositionally biased region" description="Basic and acidic residues" evidence="1">
    <location>
        <begin position="624"/>
        <end position="636"/>
    </location>
</feature>
<feature type="domain" description="SWR1-complex protein 3" evidence="2">
    <location>
        <begin position="66"/>
        <end position="159"/>
    </location>
</feature>
<feature type="region of interest" description="Disordered" evidence="1">
    <location>
        <begin position="117"/>
        <end position="137"/>
    </location>
</feature>
<dbReference type="GeneID" id="34465322"/>
<feature type="compositionally biased region" description="Basic and acidic residues" evidence="1">
    <location>
        <begin position="720"/>
        <end position="738"/>
    </location>
</feature>
<feature type="compositionally biased region" description="Basic residues" evidence="1">
    <location>
        <begin position="587"/>
        <end position="599"/>
    </location>
</feature>
<dbReference type="Pfam" id="PF24707">
    <property type="entry name" value="Swc3"/>
    <property type="match status" value="1"/>
</dbReference>
<evidence type="ECO:0000256" key="1">
    <source>
        <dbReference type="SAM" id="MobiDB-lite"/>
    </source>
</evidence>
<feature type="region of interest" description="Disordered" evidence="1">
    <location>
        <begin position="720"/>
        <end position="793"/>
    </location>
</feature>
<dbReference type="Proteomes" id="UP000184300">
    <property type="component" value="Unassembled WGS sequence"/>
</dbReference>
<feature type="region of interest" description="Disordered" evidence="1">
    <location>
        <begin position="1"/>
        <end position="82"/>
    </location>
</feature>
<dbReference type="VEuPathDB" id="FungiDB:ASPGLDRAFT_66795"/>
<feature type="compositionally biased region" description="Pro residues" evidence="1">
    <location>
        <begin position="342"/>
        <end position="357"/>
    </location>
</feature>
<dbReference type="GO" id="GO:0000812">
    <property type="term" value="C:Swr1 complex"/>
    <property type="evidence" value="ECO:0007669"/>
    <property type="project" value="InterPro"/>
</dbReference>
<feature type="compositionally biased region" description="Acidic residues" evidence="1">
    <location>
        <begin position="765"/>
        <end position="780"/>
    </location>
</feature>
<dbReference type="PANTHER" id="PTHR28108">
    <property type="entry name" value="SWR1-COMPLEX PROTEIN 3"/>
    <property type="match status" value="1"/>
</dbReference>
<keyword evidence="4" id="KW-1185">Reference proteome</keyword>
<feature type="region of interest" description="Disordered" evidence="1">
    <location>
        <begin position="162"/>
        <end position="279"/>
    </location>
</feature>
<feature type="compositionally biased region" description="Pro residues" evidence="1">
    <location>
        <begin position="207"/>
        <end position="217"/>
    </location>
</feature>
<dbReference type="RefSeq" id="XP_022400554.1">
    <property type="nucleotide sequence ID" value="XM_022549062.1"/>
</dbReference>
<dbReference type="STRING" id="1160497.A0A1L9VIV1"/>
<dbReference type="GO" id="GO:0140849">
    <property type="term" value="F:ATP-dependent H2AZ histone chaperone activity"/>
    <property type="evidence" value="ECO:0007669"/>
    <property type="project" value="InterPro"/>
</dbReference>
<evidence type="ECO:0000313" key="3">
    <source>
        <dbReference type="EMBL" id="OJJ83856.1"/>
    </source>
</evidence>
<sequence length="793" mass="86440">MAEKRKLPARERREPAAKRRASEATPQQTPQTQSSSKKKAATPPPPPEPAVVAPPLPIKIKDGDALPTVPTPQQVASLSDKDYQSIAESAVLLTSLERSKKKWLSDGILVRYWTKPKKTKREHIEGKNPPKESMSKVGPCHIMVGPHLFDCMLYTVKDPNAPPPIQYTPPQRPMVHYGHPNNFQQYQPYPPPPPPQHALPPQQHPQTVPPGPPPPGYQPRGNQPMRPPSQQGHPPGQMSPPAHAPPPGPQQRLSPSQPAQPQPPKPSPDPVIQMLATRAASDPELKALMRVVASTEATQEQLRAFQAHIDELNAIIRAREQRQQQRQAQQTTPTPRGYAGSPAPPAQAQPPLPPQQSPPAQQAPQSKPQPMQRVEVQIPQYSPSGNPLPQTPSQPASQPQTPAPQTQIKQESGAATPTQPPSVHVTPPGPNPGVAPGAPPVPPNAKQPSPAVRPMPQPPPPQAAGPRPGAPYPPYQQPPHQGQPPIHSRPPQYGSPATYYRQAPPPPPPRLNYKSVVFEFTSPLTPYGSSTSGHAGSGDRYLFPEYTILDWLPGGNTVLASFLVVRKVDPNTPFPLETATEIANSRAKGKSTKSKKSDKKKKDDKGKEEPKPNPDPSTATDTKPTTESDKPTESQDKPMTTDPNTNTNNPDSIPKEDKKEPIQKEYYQPVTFRITSPNPKVLEPLARVVKPADEVRKYMNEIMDRAERAPDGFLAVRLPREGSQHETVHVHEGEEGRKGSAGTAVVSGGSRKSSRGKNVVIGQEDVVDTENEGVEEEEELRDYYGAPTGLNLW</sequence>
<feature type="compositionally biased region" description="Low complexity" evidence="1">
    <location>
        <begin position="324"/>
        <end position="336"/>
    </location>
</feature>
<accession>A0A1L9VIV1</accession>
<proteinExistence type="predicted"/>
<feature type="compositionally biased region" description="Basic and acidic residues" evidence="1">
    <location>
        <begin position="1"/>
        <end position="22"/>
    </location>
</feature>
<feature type="compositionally biased region" description="Pro residues" evidence="1">
    <location>
        <begin position="258"/>
        <end position="269"/>
    </location>
</feature>
<feature type="compositionally biased region" description="Low complexity" evidence="1">
    <location>
        <begin position="358"/>
        <end position="370"/>
    </location>
</feature>
<feature type="compositionally biased region" description="Pro residues" evidence="1">
    <location>
        <begin position="42"/>
        <end position="57"/>
    </location>
</feature>
<feature type="compositionally biased region" description="Low complexity" evidence="1">
    <location>
        <begin position="640"/>
        <end position="651"/>
    </location>
</feature>
<dbReference type="PANTHER" id="PTHR28108:SF1">
    <property type="entry name" value="SWR1-COMPLEX PROTEIN 3"/>
    <property type="match status" value="1"/>
</dbReference>
<feature type="compositionally biased region" description="Low complexity" evidence="1">
    <location>
        <begin position="23"/>
        <end position="35"/>
    </location>
</feature>
<feature type="compositionally biased region" description="Low complexity" evidence="1">
    <location>
        <begin position="391"/>
        <end position="407"/>
    </location>
</feature>
<gene>
    <name evidence="3" type="ORF">ASPGLDRAFT_66795</name>
</gene>
<feature type="region of interest" description="Disordered" evidence="1">
    <location>
        <begin position="316"/>
        <end position="513"/>
    </location>
</feature>
<dbReference type="InterPro" id="IPR057558">
    <property type="entry name" value="Swc3_dom"/>
</dbReference>
<reference evidence="4" key="1">
    <citation type="journal article" date="2017" name="Genome Biol.">
        <title>Comparative genomics reveals high biological diversity and specific adaptations in the industrially and medically important fungal genus Aspergillus.</title>
        <authorList>
            <person name="de Vries R.P."/>
            <person name="Riley R."/>
            <person name="Wiebenga A."/>
            <person name="Aguilar-Osorio G."/>
            <person name="Amillis S."/>
            <person name="Uchima C.A."/>
            <person name="Anderluh G."/>
            <person name="Asadollahi M."/>
            <person name="Askin M."/>
            <person name="Barry K."/>
            <person name="Battaglia E."/>
            <person name="Bayram O."/>
            <person name="Benocci T."/>
            <person name="Braus-Stromeyer S.A."/>
            <person name="Caldana C."/>
            <person name="Canovas D."/>
            <person name="Cerqueira G.C."/>
            <person name="Chen F."/>
            <person name="Chen W."/>
            <person name="Choi C."/>
            <person name="Clum A."/>
            <person name="Dos Santos R.A."/>
            <person name="Damasio A.R."/>
            <person name="Diallinas G."/>
            <person name="Emri T."/>
            <person name="Fekete E."/>
            <person name="Flipphi M."/>
            <person name="Freyberg S."/>
            <person name="Gallo A."/>
            <person name="Gournas C."/>
            <person name="Habgood R."/>
            <person name="Hainaut M."/>
            <person name="Harispe M.L."/>
            <person name="Henrissat B."/>
            <person name="Hilden K.S."/>
            <person name="Hope R."/>
            <person name="Hossain A."/>
            <person name="Karabika E."/>
            <person name="Karaffa L."/>
            <person name="Karanyi Z."/>
            <person name="Krasevec N."/>
            <person name="Kuo A."/>
            <person name="Kusch H."/>
            <person name="LaButti K."/>
            <person name="Lagendijk E.L."/>
            <person name="Lapidus A."/>
            <person name="Levasseur A."/>
            <person name="Lindquist E."/>
            <person name="Lipzen A."/>
            <person name="Logrieco A.F."/>
            <person name="MacCabe A."/>
            <person name="Maekelae M.R."/>
            <person name="Malavazi I."/>
            <person name="Melin P."/>
            <person name="Meyer V."/>
            <person name="Mielnichuk N."/>
            <person name="Miskei M."/>
            <person name="Molnar A.P."/>
            <person name="Mule G."/>
            <person name="Ngan C.Y."/>
            <person name="Orejas M."/>
            <person name="Orosz E."/>
            <person name="Ouedraogo J.P."/>
            <person name="Overkamp K.M."/>
            <person name="Park H.-S."/>
            <person name="Perrone G."/>
            <person name="Piumi F."/>
            <person name="Punt P.J."/>
            <person name="Ram A.F."/>
            <person name="Ramon A."/>
            <person name="Rauscher S."/>
            <person name="Record E."/>
            <person name="Riano-Pachon D.M."/>
            <person name="Robert V."/>
            <person name="Roehrig J."/>
            <person name="Ruller R."/>
            <person name="Salamov A."/>
            <person name="Salih N.S."/>
            <person name="Samson R.A."/>
            <person name="Sandor E."/>
            <person name="Sanguinetti M."/>
            <person name="Schuetze T."/>
            <person name="Sepcic K."/>
            <person name="Shelest E."/>
            <person name="Sherlock G."/>
            <person name="Sophianopoulou V."/>
            <person name="Squina F.M."/>
            <person name="Sun H."/>
            <person name="Susca A."/>
            <person name="Todd R.B."/>
            <person name="Tsang A."/>
            <person name="Unkles S.E."/>
            <person name="van de Wiele N."/>
            <person name="van Rossen-Uffink D."/>
            <person name="Oliveira J.V."/>
            <person name="Vesth T.C."/>
            <person name="Visser J."/>
            <person name="Yu J.-H."/>
            <person name="Zhou M."/>
            <person name="Andersen M.R."/>
            <person name="Archer D.B."/>
            <person name="Baker S.E."/>
            <person name="Benoit I."/>
            <person name="Brakhage A.A."/>
            <person name="Braus G.H."/>
            <person name="Fischer R."/>
            <person name="Frisvad J.C."/>
            <person name="Goldman G.H."/>
            <person name="Houbraken J."/>
            <person name="Oakley B."/>
            <person name="Pocsi I."/>
            <person name="Scazzocchio C."/>
            <person name="Seiboth B."/>
            <person name="vanKuyk P.A."/>
            <person name="Wortman J."/>
            <person name="Dyer P.S."/>
            <person name="Grigoriev I.V."/>
        </authorList>
    </citation>
    <scope>NUCLEOTIDE SEQUENCE [LARGE SCALE GENOMIC DNA]</scope>
    <source>
        <strain evidence="4">CBS 516.65</strain>
    </source>
</reference>